<organism evidence="1 2">
    <name type="scientific">Nannocystis pusilla</name>
    <dbReference type="NCBI Taxonomy" id="889268"/>
    <lineage>
        <taxon>Bacteria</taxon>
        <taxon>Pseudomonadati</taxon>
        <taxon>Myxococcota</taxon>
        <taxon>Polyangia</taxon>
        <taxon>Nannocystales</taxon>
        <taxon>Nannocystaceae</taxon>
        <taxon>Nannocystis</taxon>
    </lineage>
</organism>
<evidence type="ECO:0000313" key="1">
    <source>
        <dbReference type="EMBL" id="MBZ5714102.1"/>
    </source>
</evidence>
<keyword evidence="2" id="KW-1185">Reference proteome</keyword>
<reference evidence="1" key="1">
    <citation type="submission" date="2021-08" db="EMBL/GenBank/DDBJ databases">
        <authorList>
            <person name="Stevens D.C."/>
        </authorList>
    </citation>
    <scope>NUCLEOTIDE SEQUENCE</scope>
    <source>
        <strain evidence="1">DSM 53165</strain>
    </source>
</reference>
<evidence type="ECO:0000313" key="2">
    <source>
        <dbReference type="Proteomes" id="UP001139031"/>
    </source>
</evidence>
<proteinExistence type="predicted"/>
<sequence>MSLVTHAYVRAPDGGTQELPAEPPRNDLAGPERWRVTVYGSEVARALGLTLLPTLTAQDIFAEGPQLDVLEREVRLLLANTGRWPAISLDELRFRLLNILEAVRLARAAPNGGVYLG</sequence>
<dbReference type="RefSeq" id="WP_224195837.1">
    <property type="nucleotide sequence ID" value="NZ_JAIRAU010000047.1"/>
</dbReference>
<gene>
    <name evidence="1" type="ORF">K7C98_33130</name>
</gene>
<comment type="caution">
    <text evidence="1">The sequence shown here is derived from an EMBL/GenBank/DDBJ whole genome shotgun (WGS) entry which is preliminary data.</text>
</comment>
<protein>
    <submittedName>
        <fullName evidence="1">Uncharacterized protein</fullName>
    </submittedName>
</protein>
<accession>A0ABS7U0Q7</accession>
<dbReference type="EMBL" id="JAIRAU010000047">
    <property type="protein sequence ID" value="MBZ5714102.1"/>
    <property type="molecule type" value="Genomic_DNA"/>
</dbReference>
<name>A0ABS7U0Q7_9BACT</name>
<dbReference type="Proteomes" id="UP001139031">
    <property type="component" value="Unassembled WGS sequence"/>
</dbReference>